<gene>
    <name evidence="8" type="ORF">FOKN1_1807</name>
</gene>
<dbReference type="OrthoDB" id="9761531at2"/>
<dbReference type="InterPro" id="IPR004797">
    <property type="entry name" value="Competence_ComEC/Rec2"/>
</dbReference>
<dbReference type="Pfam" id="PF13567">
    <property type="entry name" value="DUF4131"/>
    <property type="match status" value="1"/>
</dbReference>
<evidence type="ECO:0000256" key="1">
    <source>
        <dbReference type="ARBA" id="ARBA00004651"/>
    </source>
</evidence>
<evidence type="ECO:0000256" key="3">
    <source>
        <dbReference type="ARBA" id="ARBA00022692"/>
    </source>
</evidence>
<dbReference type="InterPro" id="IPR035681">
    <property type="entry name" value="ComA-like_MBL"/>
</dbReference>
<dbReference type="Gene3D" id="3.60.15.10">
    <property type="entry name" value="Ribonuclease Z/Hydroxyacylglutathione hydrolase-like"/>
    <property type="match status" value="1"/>
</dbReference>
<feature type="transmembrane region" description="Helical" evidence="6">
    <location>
        <begin position="235"/>
        <end position="258"/>
    </location>
</feature>
<dbReference type="NCBIfam" id="TIGR00360">
    <property type="entry name" value="ComEC_N-term"/>
    <property type="match status" value="1"/>
</dbReference>
<evidence type="ECO:0000259" key="7">
    <source>
        <dbReference type="SMART" id="SM00849"/>
    </source>
</evidence>
<feature type="domain" description="Metallo-beta-lactamase" evidence="7">
    <location>
        <begin position="523"/>
        <end position="684"/>
    </location>
</feature>
<dbReference type="InterPro" id="IPR052159">
    <property type="entry name" value="Competence_DNA_uptake"/>
</dbReference>
<evidence type="ECO:0000256" key="5">
    <source>
        <dbReference type="ARBA" id="ARBA00023136"/>
    </source>
</evidence>
<dbReference type="InterPro" id="IPR001279">
    <property type="entry name" value="Metallo-B-lactamas"/>
</dbReference>
<dbReference type="EMBL" id="AP018052">
    <property type="protein sequence ID" value="BAZ94193.1"/>
    <property type="molecule type" value="Genomic_DNA"/>
</dbReference>
<protein>
    <recommendedName>
        <fullName evidence="7">Metallo-beta-lactamase domain-containing protein</fullName>
    </recommendedName>
</protein>
<dbReference type="RefSeq" id="WP_096366313.1">
    <property type="nucleotide sequence ID" value="NZ_AP018052.1"/>
</dbReference>
<dbReference type="InterPro" id="IPR025405">
    <property type="entry name" value="DUF4131"/>
</dbReference>
<evidence type="ECO:0000256" key="2">
    <source>
        <dbReference type="ARBA" id="ARBA00022475"/>
    </source>
</evidence>
<evidence type="ECO:0000256" key="6">
    <source>
        <dbReference type="SAM" id="Phobius"/>
    </source>
</evidence>
<sequence length="777" mass="84097">MYRYAIAFLGGTLCLPLCFSRLPDPVWGWALGALLLFSLVRRRFQLAAVLAGLAGFWWQAAVQLQSQLPPALEGEDIILVGTIDDIPARGPRVLRFPFRVEGREDAPLPIAFPRRLRLSWYDPQQLPRVGERWRLRVRLKAPWSFRNPGGFDYEAWLFRQRIGATGYVRDQAGARLGGPAWYRPAAWRQGVHAALEERMRSRPGGAVVLALALGARHGLTDAQWELYRLTGTSHLMAISGLHVGLVAGLCFGLVRLLWAASPALVRRLAAPRAATLAAMSGALGYAALAGFSIPTQRALIMVWLVCAALWLQRQLHPLNTLGLALILVLLHDPLAVLGSGFWLSFGAVLLLVLFHLRLRQAGPAATPAGRFRRLVQAQLLLSLGLMPLTVLNFHTVAWLSPLANLIAIPWVSLLVVPLTLLGVALFALAPGLGEALWDLAGLAYSGLEWLLARLAALPLADLHLARPMWAVVAALAGILGLLLWRGQPRYRWALLLLFLPLLLYPTPRPPLGTAWVDVLDVGQGLAVVVRTRSHTLVYDTGPRFTSGLDTGAAVVAPFLRTVGRTDVDALIVSHGDNDHSGGAPALIAAFDPVRILYSDPPAPAPRARPCRDGQAWNWDGVDFRLLHPADAGRDRNDASCVLLVESAAGARLLLPGDIEAGAEYALLRRHAASLRAEVLVSPHHGSRTSSTPALVRNVAPGLVIHPAGRGNRYGFPHPDVTARYAAVGARQPISGCSGALQLHLDAAGEVPAPPGYRERARRLWHRPDPGCAPAPSP</sequence>
<dbReference type="InterPro" id="IPR036866">
    <property type="entry name" value="RibonucZ/Hydroxyglut_hydro"/>
</dbReference>
<comment type="subcellular location">
    <subcellularLocation>
        <location evidence="1">Cell membrane</location>
        <topology evidence="1">Multi-pass membrane protein</topology>
    </subcellularLocation>
</comment>
<feature type="transmembrane region" description="Helical" evidence="6">
    <location>
        <begin position="464"/>
        <end position="483"/>
    </location>
</feature>
<keyword evidence="9" id="KW-1185">Reference proteome</keyword>
<dbReference type="SUPFAM" id="SSF56281">
    <property type="entry name" value="Metallo-hydrolase/oxidoreductase"/>
    <property type="match status" value="1"/>
</dbReference>
<dbReference type="PANTHER" id="PTHR30619">
    <property type="entry name" value="DNA INTERNALIZATION/COMPETENCE PROTEIN COMEC/REC2"/>
    <property type="match status" value="1"/>
</dbReference>
<keyword evidence="5 6" id="KW-0472">Membrane</keyword>
<keyword evidence="4 6" id="KW-1133">Transmembrane helix</keyword>
<evidence type="ECO:0000256" key="4">
    <source>
        <dbReference type="ARBA" id="ARBA00022989"/>
    </source>
</evidence>
<dbReference type="Proteomes" id="UP000218765">
    <property type="component" value="Chromosome"/>
</dbReference>
<dbReference type="GO" id="GO:0030420">
    <property type="term" value="P:establishment of competence for transformation"/>
    <property type="evidence" value="ECO:0007669"/>
    <property type="project" value="InterPro"/>
</dbReference>
<feature type="transmembrane region" description="Helical" evidence="6">
    <location>
        <begin position="405"/>
        <end position="428"/>
    </location>
</feature>
<dbReference type="CDD" id="cd07731">
    <property type="entry name" value="ComA-like_MBL-fold"/>
    <property type="match status" value="1"/>
</dbReference>
<dbReference type="PANTHER" id="PTHR30619:SF1">
    <property type="entry name" value="RECOMBINATION PROTEIN 2"/>
    <property type="match status" value="1"/>
</dbReference>
<dbReference type="AlphaFoldDB" id="A0A1Z4VRS7"/>
<evidence type="ECO:0000313" key="9">
    <source>
        <dbReference type="Proteomes" id="UP000218765"/>
    </source>
</evidence>
<proteinExistence type="predicted"/>
<feature type="transmembrane region" description="Helical" evidence="6">
    <location>
        <begin position="335"/>
        <end position="358"/>
    </location>
</feature>
<feature type="transmembrane region" description="Helical" evidence="6">
    <location>
        <begin position="298"/>
        <end position="315"/>
    </location>
</feature>
<accession>A0A1Z4VRS7</accession>
<feature type="transmembrane region" description="Helical" evidence="6">
    <location>
        <begin position="435"/>
        <end position="452"/>
    </location>
</feature>
<dbReference type="SMART" id="SM00849">
    <property type="entry name" value="Lactamase_B"/>
    <property type="match status" value="1"/>
</dbReference>
<dbReference type="InterPro" id="IPR004477">
    <property type="entry name" value="ComEC_N"/>
</dbReference>
<dbReference type="KEGG" id="ttc:FOKN1_1807"/>
<name>A0A1Z4VRS7_9GAMM</name>
<feature type="transmembrane region" description="Helical" evidence="6">
    <location>
        <begin position="270"/>
        <end position="291"/>
    </location>
</feature>
<reference evidence="8 9" key="1">
    <citation type="submission" date="2017-05" db="EMBL/GenBank/DDBJ databases">
        <title>Thiocyanate degradation by Thiohalobacter thiocyanaticus FOKN1.</title>
        <authorList>
            <person name="Oshiki M."/>
            <person name="Fukushima T."/>
            <person name="Kawano S."/>
            <person name="Nakagawa J."/>
        </authorList>
    </citation>
    <scope>NUCLEOTIDE SEQUENCE [LARGE SCALE GENOMIC DNA]</scope>
    <source>
        <strain evidence="8 9">FOKN1</strain>
    </source>
</reference>
<organism evidence="8 9">
    <name type="scientific">Thiohalobacter thiocyanaticus</name>
    <dbReference type="NCBI Taxonomy" id="585455"/>
    <lineage>
        <taxon>Bacteria</taxon>
        <taxon>Pseudomonadati</taxon>
        <taxon>Pseudomonadota</taxon>
        <taxon>Gammaproteobacteria</taxon>
        <taxon>Thiohalobacterales</taxon>
        <taxon>Thiohalobacteraceae</taxon>
        <taxon>Thiohalobacter</taxon>
    </lineage>
</organism>
<keyword evidence="2" id="KW-1003">Cell membrane</keyword>
<dbReference type="Pfam" id="PF03772">
    <property type="entry name" value="Competence"/>
    <property type="match status" value="1"/>
</dbReference>
<keyword evidence="3 6" id="KW-0812">Transmembrane</keyword>
<dbReference type="NCBIfam" id="TIGR00361">
    <property type="entry name" value="ComEC_Rec2"/>
    <property type="match status" value="1"/>
</dbReference>
<feature type="transmembrane region" description="Helical" evidence="6">
    <location>
        <begin position="379"/>
        <end position="399"/>
    </location>
</feature>
<dbReference type="Pfam" id="PF00753">
    <property type="entry name" value="Lactamase_B"/>
    <property type="match status" value="1"/>
</dbReference>
<evidence type="ECO:0000313" key="8">
    <source>
        <dbReference type="EMBL" id="BAZ94193.1"/>
    </source>
</evidence>
<dbReference type="GO" id="GO:0005886">
    <property type="term" value="C:plasma membrane"/>
    <property type="evidence" value="ECO:0007669"/>
    <property type="project" value="UniProtKB-SubCell"/>
</dbReference>